<evidence type="ECO:0000313" key="1">
    <source>
        <dbReference type="EMBL" id="RUT43224.1"/>
    </source>
</evidence>
<dbReference type="Proteomes" id="UP000279446">
    <property type="component" value="Unassembled WGS sequence"/>
</dbReference>
<dbReference type="OrthoDB" id="2663197at2"/>
<name>A0A3S1BKB3_9BACL</name>
<dbReference type="Gene3D" id="2.60.20.10">
    <property type="entry name" value="Crystallins"/>
    <property type="match status" value="1"/>
</dbReference>
<sequence>MITLPLSKEVSISQVFPRLTIFSEENFRGSSRILRGNLGIRNTDSILDGIESLRFFSTSSNATLVLFTRTRFRGNFRVLRGNHNIADLDDFISGQDVESLISTNQRLTLTQIRNIRDRGTLPSGYSTF</sequence>
<reference evidence="1 2" key="1">
    <citation type="submission" date="2018-12" db="EMBL/GenBank/DDBJ databases">
        <authorList>
            <person name="Sun L."/>
            <person name="Chen Z."/>
        </authorList>
    </citation>
    <scope>NUCLEOTIDE SEQUENCE [LARGE SCALE GENOMIC DNA]</scope>
    <source>
        <strain evidence="1 2">DSM 15890</strain>
    </source>
</reference>
<gene>
    <name evidence="1" type="ORF">EJP82_20625</name>
</gene>
<proteinExistence type="predicted"/>
<dbReference type="AlphaFoldDB" id="A0A3S1BKB3"/>
<dbReference type="SUPFAM" id="SSF49695">
    <property type="entry name" value="gamma-Crystallin-like"/>
    <property type="match status" value="1"/>
</dbReference>
<evidence type="ECO:0000313" key="2">
    <source>
        <dbReference type="Proteomes" id="UP000279446"/>
    </source>
</evidence>
<dbReference type="InterPro" id="IPR011024">
    <property type="entry name" value="G_crystallin-like"/>
</dbReference>
<dbReference type="EMBL" id="RZNY01000021">
    <property type="protein sequence ID" value="RUT43224.1"/>
    <property type="molecule type" value="Genomic_DNA"/>
</dbReference>
<comment type="caution">
    <text evidence="1">The sequence shown here is derived from an EMBL/GenBank/DDBJ whole genome shotgun (WGS) entry which is preliminary data.</text>
</comment>
<organism evidence="1 2">
    <name type="scientific">Paenibacillus anaericanus</name>
    <dbReference type="NCBI Taxonomy" id="170367"/>
    <lineage>
        <taxon>Bacteria</taxon>
        <taxon>Bacillati</taxon>
        <taxon>Bacillota</taxon>
        <taxon>Bacilli</taxon>
        <taxon>Bacillales</taxon>
        <taxon>Paenibacillaceae</taxon>
        <taxon>Paenibacillus</taxon>
    </lineage>
</organism>
<keyword evidence="2" id="KW-1185">Reference proteome</keyword>
<protein>
    <submittedName>
        <fullName evidence="1">Uncharacterized protein</fullName>
    </submittedName>
</protein>
<accession>A0A3S1BKB3</accession>